<name>A0ABQ4GM12_9ACTN</name>
<dbReference type="InterPro" id="IPR051060">
    <property type="entry name" value="Carbamoyltrans_HypF-like"/>
</dbReference>
<dbReference type="Pfam" id="PF07503">
    <property type="entry name" value="zf-HYPF"/>
    <property type="match status" value="2"/>
</dbReference>
<gene>
    <name evidence="3" type="ORF">Msi02_32830</name>
</gene>
<reference evidence="3 4" key="1">
    <citation type="submission" date="2021-01" db="EMBL/GenBank/DDBJ databases">
        <title>Whole genome shotgun sequence of Microbispora siamensis NBRC 104113.</title>
        <authorList>
            <person name="Komaki H."/>
            <person name="Tamura T."/>
        </authorList>
    </citation>
    <scope>NUCLEOTIDE SEQUENCE [LARGE SCALE GENOMIC DNA]</scope>
    <source>
        <strain evidence="3 4">NBRC 104113</strain>
    </source>
</reference>
<comment type="caution">
    <text evidence="3">The sequence shown here is derived from an EMBL/GenBank/DDBJ whole genome shotgun (WGS) entry which is preliminary data.</text>
</comment>
<sequence length="291" mass="30591">MAGGSAASMVISASPRARRSERGLCPACVRELFDRAGRRYLYPLVCCDDCRPPAAEAPSTVLCEDCGRESREPDVRRSGSVATGCAACGPALRWEAVTGADALAAAVAAIAAGGVAGVHDLFADQVVCDARSDQALARMDGASGPVRVLVRNVSMAREVANLSAPDIRALVERVEPATLVRLREPVLPRAVRRATPDVDLFLPRTPLQYLLTARLDGPLAVWDRSGERADEWPCDGTLTVSGLARAGRQSWTTALPARLTLGGTSSAQTATRPFVRQEPAASPAPSPIGTP</sequence>
<dbReference type="PANTHER" id="PTHR42959:SF1">
    <property type="entry name" value="CARBAMOYLTRANSFERASE HYPF"/>
    <property type="match status" value="1"/>
</dbReference>
<feature type="region of interest" description="Disordered" evidence="1">
    <location>
        <begin position="262"/>
        <end position="291"/>
    </location>
</feature>
<evidence type="ECO:0000256" key="1">
    <source>
        <dbReference type="SAM" id="MobiDB-lite"/>
    </source>
</evidence>
<evidence type="ECO:0000313" key="4">
    <source>
        <dbReference type="Proteomes" id="UP000660454"/>
    </source>
</evidence>
<evidence type="ECO:0000313" key="3">
    <source>
        <dbReference type="EMBL" id="GIH62466.1"/>
    </source>
</evidence>
<dbReference type="Proteomes" id="UP000660454">
    <property type="component" value="Unassembled WGS sequence"/>
</dbReference>
<keyword evidence="4" id="KW-1185">Reference proteome</keyword>
<proteinExistence type="predicted"/>
<organism evidence="3 4">
    <name type="scientific">Microbispora siamensis</name>
    <dbReference type="NCBI Taxonomy" id="564413"/>
    <lineage>
        <taxon>Bacteria</taxon>
        <taxon>Bacillati</taxon>
        <taxon>Actinomycetota</taxon>
        <taxon>Actinomycetes</taxon>
        <taxon>Streptosporangiales</taxon>
        <taxon>Streptosporangiaceae</taxon>
        <taxon>Microbispora</taxon>
    </lineage>
</organism>
<evidence type="ECO:0000259" key="2">
    <source>
        <dbReference type="Pfam" id="PF07503"/>
    </source>
</evidence>
<protein>
    <recommendedName>
        <fullName evidence="2">Zinc finger HypF-type domain-containing protein</fullName>
    </recommendedName>
</protein>
<feature type="domain" description="Zinc finger HypF-type" evidence="2">
    <location>
        <begin position="62"/>
        <end position="94"/>
    </location>
</feature>
<dbReference type="PANTHER" id="PTHR42959">
    <property type="entry name" value="CARBAMOYLTRANSFERASE"/>
    <property type="match status" value="1"/>
</dbReference>
<accession>A0ABQ4GM12</accession>
<feature type="domain" description="Zinc finger HypF-type" evidence="2">
    <location>
        <begin position="24"/>
        <end position="52"/>
    </location>
</feature>
<dbReference type="EMBL" id="BOOF01000017">
    <property type="protein sequence ID" value="GIH62466.1"/>
    <property type="molecule type" value="Genomic_DNA"/>
</dbReference>
<dbReference type="Gene3D" id="3.30.110.120">
    <property type="match status" value="1"/>
</dbReference>
<dbReference type="SUPFAM" id="SSF55821">
    <property type="entry name" value="YrdC/RibB"/>
    <property type="match status" value="1"/>
</dbReference>
<feature type="compositionally biased region" description="Polar residues" evidence="1">
    <location>
        <begin position="262"/>
        <end position="271"/>
    </location>
</feature>
<dbReference type="InterPro" id="IPR011125">
    <property type="entry name" value="Znf_HypF"/>
</dbReference>
<feature type="compositionally biased region" description="Pro residues" evidence="1">
    <location>
        <begin position="282"/>
        <end position="291"/>
    </location>
</feature>
<dbReference type="Gene3D" id="3.90.870.30">
    <property type="match status" value="1"/>
</dbReference>
<dbReference type="InterPro" id="IPR017945">
    <property type="entry name" value="DHBP_synth_RibB-like_a/b_dom"/>
</dbReference>